<evidence type="ECO:0000313" key="2">
    <source>
        <dbReference type="EMBL" id="GLI59968.1"/>
    </source>
</evidence>
<gene>
    <name evidence="2" type="ORF">VaNZ11_002026</name>
</gene>
<sequence>LHRELYGAMVPEAIISRSLNLSDCNDEKVSLRLERFPIFKTSVLKLCIHDYEFPFGIASLVMLELVAQSVKQRGSGDARTGAHDLLGEFQLRPFFNLSMKNVDRNYITISTKEVPTGLPGDTSLFSNPAWSLLRPPPIPPPPTEPKDRVVERIRRSFRLPPGGVVLSTADKGIDVTRTFLRNVSVPAARPPTTTSGPGSSSGTGATGAGSRRRAAAAAAAAAAELSCGSEQQHSGDTSFSHESKRQRSYY</sequence>
<name>A0ABQ5RRT8_9CHLO</name>
<protein>
    <submittedName>
        <fullName evidence="2">Uncharacterized protein</fullName>
    </submittedName>
</protein>
<dbReference type="Proteomes" id="UP001165090">
    <property type="component" value="Unassembled WGS sequence"/>
</dbReference>
<organism evidence="2 3">
    <name type="scientific">Volvox africanus</name>
    <dbReference type="NCBI Taxonomy" id="51714"/>
    <lineage>
        <taxon>Eukaryota</taxon>
        <taxon>Viridiplantae</taxon>
        <taxon>Chlorophyta</taxon>
        <taxon>core chlorophytes</taxon>
        <taxon>Chlorophyceae</taxon>
        <taxon>CS clade</taxon>
        <taxon>Chlamydomonadales</taxon>
        <taxon>Volvocaceae</taxon>
        <taxon>Volvox</taxon>
    </lineage>
</organism>
<feature type="region of interest" description="Disordered" evidence="1">
    <location>
        <begin position="184"/>
        <end position="250"/>
    </location>
</feature>
<feature type="compositionally biased region" description="Low complexity" evidence="1">
    <location>
        <begin position="186"/>
        <end position="198"/>
    </location>
</feature>
<evidence type="ECO:0000256" key="1">
    <source>
        <dbReference type="SAM" id="MobiDB-lite"/>
    </source>
</evidence>
<feature type="compositionally biased region" description="Polar residues" evidence="1">
    <location>
        <begin position="228"/>
        <end position="238"/>
    </location>
</feature>
<reference evidence="2 3" key="1">
    <citation type="journal article" date="2023" name="IScience">
        <title>Expanded male sex-determining region conserved during the evolution of homothallism in the green alga Volvox.</title>
        <authorList>
            <person name="Yamamoto K."/>
            <person name="Matsuzaki R."/>
            <person name="Mahakham W."/>
            <person name="Heman W."/>
            <person name="Sekimoto H."/>
            <person name="Kawachi M."/>
            <person name="Minakuchi Y."/>
            <person name="Toyoda A."/>
            <person name="Nozaki H."/>
        </authorList>
    </citation>
    <scope>NUCLEOTIDE SEQUENCE [LARGE SCALE GENOMIC DNA]</scope>
    <source>
        <strain evidence="2 3">NIES-4468</strain>
    </source>
</reference>
<dbReference type="EMBL" id="BSDZ01000004">
    <property type="protein sequence ID" value="GLI59968.1"/>
    <property type="molecule type" value="Genomic_DNA"/>
</dbReference>
<evidence type="ECO:0000313" key="3">
    <source>
        <dbReference type="Proteomes" id="UP001165090"/>
    </source>
</evidence>
<keyword evidence="3" id="KW-1185">Reference proteome</keyword>
<feature type="non-terminal residue" evidence="2">
    <location>
        <position position="1"/>
    </location>
</feature>
<proteinExistence type="predicted"/>
<accession>A0ABQ5RRT8</accession>
<comment type="caution">
    <text evidence="2">The sequence shown here is derived from an EMBL/GenBank/DDBJ whole genome shotgun (WGS) entry which is preliminary data.</text>
</comment>
<feature type="compositionally biased region" description="Basic and acidic residues" evidence="1">
    <location>
        <begin position="239"/>
        <end position="250"/>
    </location>
</feature>